<keyword evidence="4" id="KW-1185">Reference proteome</keyword>
<organism evidence="3 4">
    <name type="scientific">Treponema bryantii</name>
    <dbReference type="NCBI Taxonomy" id="163"/>
    <lineage>
        <taxon>Bacteria</taxon>
        <taxon>Pseudomonadati</taxon>
        <taxon>Spirochaetota</taxon>
        <taxon>Spirochaetia</taxon>
        <taxon>Spirochaetales</taxon>
        <taxon>Treponemataceae</taxon>
        <taxon>Treponema</taxon>
    </lineage>
</organism>
<evidence type="ECO:0000313" key="3">
    <source>
        <dbReference type="EMBL" id="SEP97254.1"/>
    </source>
</evidence>
<evidence type="ECO:0000256" key="1">
    <source>
        <dbReference type="SAM" id="SignalP"/>
    </source>
</evidence>
<reference evidence="3 4" key="1">
    <citation type="submission" date="2016-10" db="EMBL/GenBank/DDBJ databases">
        <authorList>
            <person name="de Groot N.N."/>
        </authorList>
    </citation>
    <scope>NUCLEOTIDE SEQUENCE [LARGE SCALE GENOMIC DNA]</scope>
    <source>
        <strain evidence="3 4">B25</strain>
    </source>
</reference>
<proteinExistence type="predicted"/>
<feature type="domain" description="NAD glycohydrolase translocation F5/8 type C" evidence="2">
    <location>
        <begin position="134"/>
        <end position="255"/>
    </location>
</feature>
<gene>
    <name evidence="3" type="ORF">SAMN04487977_10277</name>
</gene>
<evidence type="ECO:0000313" key="4">
    <source>
        <dbReference type="Proteomes" id="UP000182360"/>
    </source>
</evidence>
<dbReference type="RefSeq" id="WP_074641040.1">
    <property type="nucleotide sequence ID" value="NZ_FOFU01000002.1"/>
</dbReference>
<dbReference type="InterPro" id="IPR057561">
    <property type="entry name" value="NADase_transloc"/>
</dbReference>
<sequence>MKKIIFFLCLFQFFYLNAQEKESLSGKIFYNYGGEITWDFLTDSILELSEYTDEKGLVSQKLEYKYVNAGPYYHLILKDDSKELKYVALPGVYDEFLLLYEDKSIKPIHNGLFGRNSIFYANKTKYITDNYLTEGLIKYIPENLGELSIGKPWVEGETDSGIGKSIKIENSRLFKYLVISNGFVSYKTSTYYNNNRLRKIRIINKENEAQQVEVLLKDTAIPAEIELPFETKKIDIEILEVYKGEKYDDTCINFILCKNY</sequence>
<accession>A0A1H9C7Y0</accession>
<protein>
    <recommendedName>
        <fullName evidence="2">NAD glycohydrolase translocation F5/8 type C domain-containing protein</fullName>
    </recommendedName>
</protein>
<dbReference type="Proteomes" id="UP000182360">
    <property type="component" value="Unassembled WGS sequence"/>
</dbReference>
<dbReference type="NCBIfam" id="NF047619">
    <property type="entry name" value="NADase_discoid"/>
    <property type="match status" value="1"/>
</dbReference>
<feature type="chain" id="PRO_5010381301" description="NAD glycohydrolase translocation F5/8 type C domain-containing protein" evidence="1">
    <location>
        <begin position="19"/>
        <end position="260"/>
    </location>
</feature>
<name>A0A1H9C7Y0_9SPIR</name>
<dbReference type="Pfam" id="PF25302">
    <property type="entry name" value="NADase_transloc"/>
    <property type="match status" value="1"/>
</dbReference>
<dbReference type="EMBL" id="FOFU01000002">
    <property type="protein sequence ID" value="SEP97254.1"/>
    <property type="molecule type" value="Genomic_DNA"/>
</dbReference>
<dbReference type="OrthoDB" id="370758at2"/>
<keyword evidence="1" id="KW-0732">Signal</keyword>
<evidence type="ECO:0000259" key="2">
    <source>
        <dbReference type="Pfam" id="PF25302"/>
    </source>
</evidence>
<feature type="signal peptide" evidence="1">
    <location>
        <begin position="1"/>
        <end position="18"/>
    </location>
</feature>
<dbReference type="AlphaFoldDB" id="A0A1H9C7Y0"/>